<gene>
    <name evidence="7" type="ORF">DH2020_037161</name>
</gene>
<dbReference type="EMBL" id="JABTTQ020001669">
    <property type="protein sequence ID" value="KAK6129088.1"/>
    <property type="molecule type" value="Genomic_DNA"/>
</dbReference>
<protein>
    <submittedName>
        <fullName evidence="7">Uncharacterized protein</fullName>
    </submittedName>
</protein>
<evidence type="ECO:0000256" key="6">
    <source>
        <dbReference type="SAM" id="Phobius"/>
    </source>
</evidence>
<accession>A0ABR0V2U6</accession>
<organism evidence="7 8">
    <name type="scientific">Rehmannia glutinosa</name>
    <name type="common">Chinese foxglove</name>
    <dbReference type="NCBI Taxonomy" id="99300"/>
    <lineage>
        <taxon>Eukaryota</taxon>
        <taxon>Viridiplantae</taxon>
        <taxon>Streptophyta</taxon>
        <taxon>Embryophyta</taxon>
        <taxon>Tracheophyta</taxon>
        <taxon>Spermatophyta</taxon>
        <taxon>Magnoliopsida</taxon>
        <taxon>eudicotyledons</taxon>
        <taxon>Gunneridae</taxon>
        <taxon>Pentapetalae</taxon>
        <taxon>asterids</taxon>
        <taxon>lamiids</taxon>
        <taxon>Lamiales</taxon>
        <taxon>Orobanchaceae</taxon>
        <taxon>Rehmannieae</taxon>
        <taxon>Rehmannia</taxon>
    </lineage>
</organism>
<dbReference type="InterPro" id="IPR044991">
    <property type="entry name" value="TET_plant"/>
</dbReference>
<feature type="transmembrane region" description="Helical" evidence="6">
    <location>
        <begin position="74"/>
        <end position="98"/>
    </location>
</feature>
<dbReference type="PANTHER" id="PTHR32191">
    <property type="entry name" value="TETRASPANIN-8-RELATED"/>
    <property type="match status" value="1"/>
</dbReference>
<feature type="transmembrane region" description="Helical" evidence="6">
    <location>
        <begin position="47"/>
        <end position="67"/>
    </location>
</feature>
<sequence>MSSCSRFMLLVFNIIILIFAVSQIYTAKTLDHVPSKNPCLRDSASSMPWMGFLLLIMSVIGIIGTCFKLKALEAIYLWLLLLLVITTIIFCTFISALMPKLTAVDTFWKISGKGYWLAEYRPALRTALVNDKDWHVVKTCFKDIKTCEVMANQSSEHKVIYIEVVHLFSFFPPWTPKINFTFMRKNSQDECKMWVKVRVGQECFECDSCKAGYIANYQDQWDKNFGSMIWRIVVLVSASAVAYYTFFDDHGGGDLDPKHGKLVNHI</sequence>
<evidence type="ECO:0000256" key="4">
    <source>
        <dbReference type="ARBA" id="ARBA00022989"/>
    </source>
</evidence>
<keyword evidence="4 6" id="KW-1133">Transmembrane helix</keyword>
<comment type="similarity">
    <text evidence="2">Belongs to the tetraspanin (TM4SF) family.</text>
</comment>
<evidence type="ECO:0000256" key="3">
    <source>
        <dbReference type="ARBA" id="ARBA00022692"/>
    </source>
</evidence>
<feature type="transmembrane region" description="Helical" evidence="6">
    <location>
        <begin position="7"/>
        <end position="27"/>
    </location>
</feature>
<evidence type="ECO:0000313" key="7">
    <source>
        <dbReference type="EMBL" id="KAK6129088.1"/>
    </source>
</evidence>
<evidence type="ECO:0000256" key="1">
    <source>
        <dbReference type="ARBA" id="ARBA00004370"/>
    </source>
</evidence>
<evidence type="ECO:0000256" key="2">
    <source>
        <dbReference type="ARBA" id="ARBA00006840"/>
    </source>
</evidence>
<dbReference type="Proteomes" id="UP001318860">
    <property type="component" value="Unassembled WGS sequence"/>
</dbReference>
<evidence type="ECO:0000256" key="5">
    <source>
        <dbReference type="ARBA" id="ARBA00023136"/>
    </source>
</evidence>
<keyword evidence="8" id="KW-1185">Reference proteome</keyword>
<comment type="caution">
    <text evidence="7">The sequence shown here is derived from an EMBL/GenBank/DDBJ whole genome shotgun (WGS) entry which is preliminary data.</text>
</comment>
<keyword evidence="5 6" id="KW-0472">Membrane</keyword>
<feature type="transmembrane region" description="Helical" evidence="6">
    <location>
        <begin position="159"/>
        <end position="175"/>
    </location>
</feature>
<comment type="subcellular location">
    <subcellularLocation>
        <location evidence="1">Membrane</location>
    </subcellularLocation>
</comment>
<reference evidence="7 8" key="1">
    <citation type="journal article" date="2021" name="Comput. Struct. Biotechnol. J.">
        <title>De novo genome assembly of the potent medicinal plant Rehmannia glutinosa using nanopore technology.</title>
        <authorList>
            <person name="Ma L."/>
            <person name="Dong C."/>
            <person name="Song C."/>
            <person name="Wang X."/>
            <person name="Zheng X."/>
            <person name="Niu Y."/>
            <person name="Chen S."/>
            <person name="Feng W."/>
        </authorList>
    </citation>
    <scope>NUCLEOTIDE SEQUENCE [LARGE SCALE GENOMIC DNA]</scope>
    <source>
        <strain evidence="7">DH-2019</strain>
    </source>
</reference>
<name>A0ABR0V2U6_REHGL</name>
<proteinExistence type="inferred from homology"/>
<feature type="transmembrane region" description="Helical" evidence="6">
    <location>
        <begin position="228"/>
        <end position="247"/>
    </location>
</feature>
<keyword evidence="3 6" id="KW-0812">Transmembrane</keyword>
<evidence type="ECO:0000313" key="8">
    <source>
        <dbReference type="Proteomes" id="UP001318860"/>
    </source>
</evidence>